<dbReference type="Proteomes" id="UP000178419">
    <property type="component" value="Unassembled WGS sequence"/>
</dbReference>
<proteinExistence type="predicted"/>
<name>A0A1F7Y4Y6_9BACT</name>
<evidence type="ECO:0000313" key="1">
    <source>
        <dbReference type="EMBL" id="OGM21698.1"/>
    </source>
</evidence>
<organism evidence="1 2">
    <name type="scientific">Candidatus Woesebacteria bacterium RIFCSPHIGHO2_01_FULL_38_9</name>
    <dbReference type="NCBI Taxonomy" id="1802492"/>
    <lineage>
        <taxon>Bacteria</taxon>
        <taxon>Candidatus Woeseibacteriota</taxon>
    </lineage>
</organism>
<protein>
    <submittedName>
        <fullName evidence="1">Uncharacterized protein</fullName>
    </submittedName>
</protein>
<comment type="caution">
    <text evidence="1">The sequence shown here is derived from an EMBL/GenBank/DDBJ whole genome shotgun (WGS) entry which is preliminary data.</text>
</comment>
<dbReference type="AlphaFoldDB" id="A0A1F7Y4Y6"/>
<gene>
    <name evidence="1" type="ORF">A2714_05370</name>
</gene>
<evidence type="ECO:0000313" key="2">
    <source>
        <dbReference type="Proteomes" id="UP000178419"/>
    </source>
</evidence>
<reference evidence="1 2" key="1">
    <citation type="journal article" date="2016" name="Nat. Commun.">
        <title>Thousands of microbial genomes shed light on interconnected biogeochemical processes in an aquifer system.</title>
        <authorList>
            <person name="Anantharaman K."/>
            <person name="Brown C.T."/>
            <person name="Hug L.A."/>
            <person name="Sharon I."/>
            <person name="Castelle C.J."/>
            <person name="Probst A.J."/>
            <person name="Thomas B.C."/>
            <person name="Singh A."/>
            <person name="Wilkins M.J."/>
            <person name="Karaoz U."/>
            <person name="Brodie E.L."/>
            <person name="Williams K.H."/>
            <person name="Hubbard S.S."/>
            <person name="Banfield J.F."/>
        </authorList>
    </citation>
    <scope>NUCLEOTIDE SEQUENCE [LARGE SCALE GENOMIC DNA]</scope>
</reference>
<sequence>MKADRLGTPGDVAVKTLLDGAVVKDERGGIRVQGVNIEAGELPLTLGLVRGSVNKAVEEAHTDLVNAASSHPSTIEGIRGATRILFVR</sequence>
<accession>A0A1F7Y4Y6</accession>
<dbReference type="EMBL" id="MGGE01000009">
    <property type="protein sequence ID" value="OGM21698.1"/>
    <property type="molecule type" value="Genomic_DNA"/>
</dbReference>